<dbReference type="FunFam" id="1.10.510.10:FF:000235">
    <property type="entry name" value="Serine/threonine-protein kinase ark1"/>
    <property type="match status" value="1"/>
</dbReference>
<evidence type="ECO:0000256" key="10">
    <source>
        <dbReference type="PIRSR" id="PIRSR630616-1"/>
    </source>
</evidence>
<gene>
    <name evidence="17" type="ORF">FB192DRAFT_1120009</name>
</gene>
<reference evidence="17 18" key="1">
    <citation type="submission" date="2019-09" db="EMBL/GenBank/DDBJ databases">
        <authorList>
            <consortium name="DOE Joint Genome Institute"/>
            <person name="Mondo S.J."/>
            <person name="Navarro-Mendoza M.I."/>
            <person name="Perez-Arques C."/>
            <person name="Panchal S."/>
            <person name="Nicolas F.E."/>
            <person name="Ganguly P."/>
            <person name="Pangilinan J."/>
            <person name="Grigoriev I."/>
            <person name="Heitman J."/>
            <person name="Sanya K."/>
            <person name="Garre V."/>
        </authorList>
    </citation>
    <scope>NUCLEOTIDE SEQUENCE [LARGE SCALE GENOMIC DNA]</scope>
    <source>
        <strain evidence="17 18">MU402</strain>
    </source>
</reference>
<accession>A0A8H4BE84</accession>
<dbReference type="GO" id="GO:0008608">
    <property type="term" value="P:attachment of spindle microtubules to kinetochore"/>
    <property type="evidence" value="ECO:0007669"/>
    <property type="project" value="UniProtKB-ARBA"/>
</dbReference>
<sequence length="374" mass="42784">MEAFKSPTRPASQTTASLPNYVDYTPRRIQASSIDHSAIKQVPNNINYAKQRRSNFYHQIALEADENFDERSDYMDSPAVRRLFSINEQVINVEEDPPLHASNPSKQPLPSFPQRSNWTIHDFAVGHNLGMGRFGSVYLAKEKRSGQLVALKILKKQELEEAGVVPFLKREIEIQGHLNHPNITRLYGYFHNQDNVYLVLEYAGDSDLFTCLETFKRFSEAETVNYVLEIADALAYMHRLGVFHRDIKLENILISKEGGLKIADFGWAVYDPKPRRTTLCGTLDYLPPEMIKRETHSESVDAWALGVLCYELLVGRPPFETDNLAEAPLEFPLDISVHAQNFISKLLQKDPSLRMKMSDIESDPWVKSFHLMNV</sequence>
<evidence type="ECO:0000256" key="11">
    <source>
        <dbReference type="PIRSR" id="PIRSR630616-2"/>
    </source>
</evidence>
<evidence type="ECO:0000256" key="12">
    <source>
        <dbReference type="PIRSR" id="PIRSR630616-3"/>
    </source>
</evidence>
<dbReference type="GO" id="GO:0032133">
    <property type="term" value="C:chromosome passenger complex"/>
    <property type="evidence" value="ECO:0007669"/>
    <property type="project" value="UniProtKB-ARBA"/>
</dbReference>
<comment type="catalytic activity">
    <reaction evidence="9 15">
        <text>L-seryl-[protein] + ATP = O-phospho-L-seryl-[protein] + ADP + H(+)</text>
        <dbReference type="Rhea" id="RHEA:17989"/>
        <dbReference type="Rhea" id="RHEA-COMP:9863"/>
        <dbReference type="Rhea" id="RHEA-COMP:11604"/>
        <dbReference type="ChEBI" id="CHEBI:15378"/>
        <dbReference type="ChEBI" id="CHEBI:29999"/>
        <dbReference type="ChEBI" id="CHEBI:30616"/>
        <dbReference type="ChEBI" id="CHEBI:83421"/>
        <dbReference type="ChEBI" id="CHEBI:456216"/>
        <dbReference type="EC" id="2.7.11.1"/>
    </reaction>
</comment>
<feature type="domain" description="Protein kinase" evidence="16">
    <location>
        <begin position="123"/>
        <end position="366"/>
    </location>
</feature>
<dbReference type="Gene3D" id="1.10.510.10">
    <property type="entry name" value="Transferase(Phosphotransferase) domain 1"/>
    <property type="match status" value="1"/>
</dbReference>
<dbReference type="PANTHER" id="PTHR24350">
    <property type="entry name" value="SERINE/THREONINE-PROTEIN KINASE IAL-RELATED"/>
    <property type="match status" value="1"/>
</dbReference>
<dbReference type="Gene3D" id="3.30.200.20">
    <property type="entry name" value="Phosphorylase Kinase, domain 1"/>
    <property type="match status" value="1"/>
</dbReference>
<evidence type="ECO:0000313" key="17">
    <source>
        <dbReference type="EMBL" id="KAF1800654.1"/>
    </source>
</evidence>
<dbReference type="GO" id="GO:1902115">
    <property type="term" value="P:regulation of organelle assembly"/>
    <property type="evidence" value="ECO:0007669"/>
    <property type="project" value="UniProtKB-ARBA"/>
</dbReference>
<evidence type="ECO:0000256" key="8">
    <source>
        <dbReference type="ARBA" id="ARBA00047899"/>
    </source>
</evidence>
<evidence type="ECO:0000256" key="5">
    <source>
        <dbReference type="ARBA" id="ARBA00022741"/>
    </source>
</evidence>
<dbReference type="GO" id="GO:0000776">
    <property type="term" value="C:kinetochore"/>
    <property type="evidence" value="ECO:0007669"/>
    <property type="project" value="UniProtKB-ARBA"/>
</dbReference>
<dbReference type="GO" id="GO:0032465">
    <property type="term" value="P:regulation of cytokinesis"/>
    <property type="evidence" value="ECO:0007669"/>
    <property type="project" value="UniProtKB-ARBA"/>
</dbReference>
<dbReference type="InterPro" id="IPR000719">
    <property type="entry name" value="Prot_kinase_dom"/>
</dbReference>
<dbReference type="GO" id="GO:0045143">
    <property type="term" value="P:homologous chromosome segregation"/>
    <property type="evidence" value="ECO:0007669"/>
    <property type="project" value="UniProtKB-ARBA"/>
</dbReference>
<evidence type="ECO:0000256" key="9">
    <source>
        <dbReference type="ARBA" id="ARBA00048679"/>
    </source>
</evidence>
<evidence type="ECO:0000256" key="3">
    <source>
        <dbReference type="ARBA" id="ARBA00022527"/>
    </source>
</evidence>
<evidence type="ECO:0000256" key="13">
    <source>
        <dbReference type="PROSITE-ProRule" id="PRU10141"/>
    </source>
</evidence>
<feature type="binding site" evidence="11">
    <location>
        <begin position="250"/>
        <end position="251"/>
    </location>
    <ligand>
        <name>ATP</name>
        <dbReference type="ChEBI" id="CHEBI:30616"/>
    </ligand>
</feature>
<evidence type="ECO:0000256" key="1">
    <source>
        <dbReference type="ARBA" id="ARBA00012513"/>
    </source>
</evidence>
<keyword evidence="6 15" id="KW-0418">Kinase</keyword>
<dbReference type="GO" id="GO:0004674">
    <property type="term" value="F:protein serine/threonine kinase activity"/>
    <property type="evidence" value="ECO:0007669"/>
    <property type="project" value="UniProtKB-KW"/>
</dbReference>
<comment type="catalytic activity">
    <reaction evidence="8 15">
        <text>L-threonyl-[protein] + ATP = O-phospho-L-threonyl-[protein] + ADP + H(+)</text>
        <dbReference type="Rhea" id="RHEA:46608"/>
        <dbReference type="Rhea" id="RHEA-COMP:11060"/>
        <dbReference type="Rhea" id="RHEA-COMP:11605"/>
        <dbReference type="ChEBI" id="CHEBI:15378"/>
        <dbReference type="ChEBI" id="CHEBI:30013"/>
        <dbReference type="ChEBI" id="CHEBI:30616"/>
        <dbReference type="ChEBI" id="CHEBI:61977"/>
        <dbReference type="ChEBI" id="CHEBI:456216"/>
        <dbReference type="EC" id="2.7.11.1"/>
    </reaction>
</comment>
<evidence type="ECO:0000256" key="7">
    <source>
        <dbReference type="ARBA" id="ARBA00022840"/>
    </source>
</evidence>
<evidence type="ECO:0000256" key="14">
    <source>
        <dbReference type="RuleBase" id="RU000304"/>
    </source>
</evidence>
<dbReference type="SMART" id="SM00220">
    <property type="entry name" value="S_TKc"/>
    <property type="match status" value="1"/>
</dbReference>
<dbReference type="InterPro" id="IPR030616">
    <property type="entry name" value="Aur-like"/>
</dbReference>
<evidence type="ECO:0000259" key="16">
    <source>
        <dbReference type="PROSITE" id="PS50011"/>
    </source>
</evidence>
<comment type="similarity">
    <text evidence="15">Belongs to the protein kinase superfamily. Ser/Thr protein kinase family. Aurora subfamily.</text>
</comment>
<dbReference type="InterPro" id="IPR011009">
    <property type="entry name" value="Kinase-like_dom_sf"/>
</dbReference>
<keyword evidence="3 14" id="KW-0723">Serine/threonine-protein kinase</keyword>
<protein>
    <recommendedName>
        <fullName evidence="2 15">Aurora kinase</fullName>
        <ecNumber evidence="1 15">2.7.11.1</ecNumber>
    </recommendedName>
</protein>
<dbReference type="PROSITE" id="PS50011">
    <property type="entry name" value="PROTEIN_KINASE_DOM"/>
    <property type="match status" value="1"/>
</dbReference>
<keyword evidence="7 11" id="KW-0067">ATP-binding</keyword>
<dbReference type="InterPro" id="IPR008271">
    <property type="entry name" value="Ser/Thr_kinase_AS"/>
</dbReference>
<dbReference type="Pfam" id="PF00069">
    <property type="entry name" value="Pkinase"/>
    <property type="match status" value="1"/>
</dbReference>
<feature type="binding site" evidence="11">
    <location>
        <position position="133"/>
    </location>
    <ligand>
        <name>ATP</name>
        <dbReference type="ChEBI" id="CHEBI:30616"/>
    </ligand>
</feature>
<feature type="binding site" evidence="11">
    <location>
        <position position="264"/>
    </location>
    <ligand>
        <name>ATP</name>
        <dbReference type="ChEBI" id="CHEBI:30616"/>
    </ligand>
</feature>
<evidence type="ECO:0000256" key="2">
    <source>
        <dbReference type="ARBA" id="ARBA00021157"/>
    </source>
</evidence>
<feature type="active site" description="Proton acceptor" evidence="10">
    <location>
        <position position="246"/>
    </location>
</feature>
<dbReference type="EC" id="2.7.11.1" evidence="1 15"/>
<organism evidence="17 18">
    <name type="scientific">Mucor circinelloides f. lusitanicus</name>
    <name type="common">Mucor racemosus var. lusitanicus</name>
    <dbReference type="NCBI Taxonomy" id="29924"/>
    <lineage>
        <taxon>Eukaryota</taxon>
        <taxon>Fungi</taxon>
        <taxon>Fungi incertae sedis</taxon>
        <taxon>Mucoromycota</taxon>
        <taxon>Mucoromycotina</taxon>
        <taxon>Mucoromycetes</taxon>
        <taxon>Mucorales</taxon>
        <taxon>Mucorineae</taxon>
        <taxon>Mucoraceae</taxon>
        <taxon>Mucor</taxon>
    </lineage>
</organism>
<dbReference type="EMBL" id="JAAECE010000005">
    <property type="protein sequence ID" value="KAF1800654.1"/>
    <property type="molecule type" value="Genomic_DNA"/>
</dbReference>
<keyword evidence="4 15" id="KW-0808">Transferase</keyword>
<proteinExistence type="inferred from homology"/>
<comment type="caution">
    <text evidence="17">The sequence shown here is derived from an EMBL/GenBank/DDBJ whole genome shotgun (WGS) entry which is preliminary data.</text>
</comment>
<dbReference type="FunFam" id="3.30.200.20:FF:000042">
    <property type="entry name" value="Aurora kinase A"/>
    <property type="match status" value="1"/>
</dbReference>
<evidence type="ECO:0000256" key="15">
    <source>
        <dbReference type="RuleBase" id="RU367134"/>
    </source>
</evidence>
<dbReference type="GO" id="GO:0044779">
    <property type="term" value="P:meiotic spindle checkpoint signaling"/>
    <property type="evidence" value="ECO:0007669"/>
    <property type="project" value="UniProtKB-ARBA"/>
</dbReference>
<dbReference type="Proteomes" id="UP000469890">
    <property type="component" value="Unassembled WGS sequence"/>
</dbReference>
<dbReference type="InterPro" id="IPR017441">
    <property type="entry name" value="Protein_kinase_ATP_BS"/>
</dbReference>
<dbReference type="GO" id="GO:0051233">
    <property type="term" value="C:spindle midzone"/>
    <property type="evidence" value="ECO:0007669"/>
    <property type="project" value="UniProtKB-ARBA"/>
</dbReference>
<dbReference type="CDD" id="cd14007">
    <property type="entry name" value="STKc_Aurora"/>
    <property type="match status" value="1"/>
</dbReference>
<name>A0A8H4BE84_MUCCL</name>
<feature type="binding site" evidence="11 13">
    <location>
        <position position="152"/>
    </location>
    <ligand>
        <name>ATP</name>
        <dbReference type="ChEBI" id="CHEBI:30616"/>
    </ligand>
</feature>
<dbReference type="GO" id="GO:0090266">
    <property type="term" value="P:regulation of mitotic cell cycle spindle assembly checkpoint"/>
    <property type="evidence" value="ECO:0007669"/>
    <property type="project" value="UniProtKB-ARBA"/>
</dbReference>
<dbReference type="SUPFAM" id="SSF56112">
    <property type="entry name" value="Protein kinase-like (PK-like)"/>
    <property type="match status" value="1"/>
</dbReference>
<evidence type="ECO:0000313" key="18">
    <source>
        <dbReference type="Proteomes" id="UP000469890"/>
    </source>
</evidence>
<dbReference type="GO" id="GO:0072479">
    <property type="term" value="P:response to mitotic cell cycle spindle assembly checkpoint signaling"/>
    <property type="evidence" value="ECO:0007669"/>
    <property type="project" value="UniProtKB-ARBA"/>
</dbReference>
<keyword evidence="5 11" id="KW-0547">Nucleotide-binding</keyword>
<feature type="binding site" evidence="11">
    <location>
        <begin position="201"/>
        <end position="203"/>
    </location>
    <ligand>
        <name>ATP</name>
        <dbReference type="ChEBI" id="CHEBI:30616"/>
    </ligand>
</feature>
<dbReference type="PROSITE" id="PS00108">
    <property type="entry name" value="PROTEIN_KINASE_ST"/>
    <property type="match status" value="1"/>
</dbReference>
<dbReference type="AlphaFoldDB" id="A0A8H4BE84"/>
<evidence type="ECO:0000256" key="6">
    <source>
        <dbReference type="ARBA" id="ARBA00022777"/>
    </source>
</evidence>
<evidence type="ECO:0000256" key="4">
    <source>
        <dbReference type="ARBA" id="ARBA00022679"/>
    </source>
</evidence>
<dbReference type="GO" id="GO:0005524">
    <property type="term" value="F:ATP binding"/>
    <property type="evidence" value="ECO:0007669"/>
    <property type="project" value="UniProtKB-UniRule"/>
</dbReference>
<feature type="cross-link" description="Glycyl lysine isopeptide (Lys-Gly) (interchain with G-Cter in SUMO2)" evidence="12">
    <location>
        <position position="248"/>
    </location>
</feature>
<dbReference type="PROSITE" id="PS00107">
    <property type="entry name" value="PROTEIN_KINASE_ATP"/>
    <property type="match status" value="1"/>
</dbReference>